<feature type="compositionally biased region" description="Polar residues" evidence="1">
    <location>
        <begin position="61"/>
        <end position="70"/>
    </location>
</feature>
<dbReference type="Gene3D" id="3.20.80.10">
    <property type="entry name" value="Regulatory factor, effector binding domain"/>
    <property type="match status" value="1"/>
</dbReference>
<evidence type="ECO:0000313" key="3">
    <source>
        <dbReference type="EMBL" id="AAM04173.1"/>
    </source>
</evidence>
<dbReference type="InterPro" id="IPR029442">
    <property type="entry name" value="GyrI-like"/>
</dbReference>
<organism evidence="3 4">
    <name type="scientific">Methanosarcina acetivorans (strain ATCC 35395 / DSM 2834 / JCM 12185 / C2A)</name>
    <dbReference type="NCBI Taxonomy" id="188937"/>
    <lineage>
        <taxon>Archaea</taxon>
        <taxon>Methanobacteriati</taxon>
        <taxon>Methanobacteriota</taxon>
        <taxon>Stenosarchaea group</taxon>
        <taxon>Methanomicrobia</taxon>
        <taxon>Methanosarcinales</taxon>
        <taxon>Methanosarcinaceae</taxon>
        <taxon>Methanosarcina</taxon>
    </lineage>
</organism>
<proteinExistence type="predicted"/>
<dbReference type="HOGENOM" id="CLU_196468_0_0_2"/>
<evidence type="ECO:0000256" key="1">
    <source>
        <dbReference type="SAM" id="MobiDB-lite"/>
    </source>
</evidence>
<sequence>MRAMPAARVVSVIYRGPYPGVEAVYNRVFSYLEENNLETFGPSRELYFSDPAEVPEEELTTETQIQVRER</sequence>
<dbReference type="PhylomeDB" id="Q8TSR2"/>
<reference evidence="3 4" key="1">
    <citation type="journal article" date="2002" name="Genome Res.">
        <title>The genome of Methanosarcina acetivorans reveals extensive metabolic and physiological diversity.</title>
        <authorList>
            <person name="Galagan J.E."/>
            <person name="Nusbaum C."/>
            <person name="Roy A."/>
            <person name="Endrizzi M.G."/>
            <person name="Macdonald P."/>
            <person name="FitzHugh W."/>
            <person name="Calvo S."/>
            <person name="Engels R."/>
            <person name="Smirnov S."/>
            <person name="Atnoor D."/>
            <person name="Brown A."/>
            <person name="Allen N."/>
            <person name="Naylor J."/>
            <person name="Stange-Thomann N."/>
            <person name="DeArellano K."/>
            <person name="Johnson R."/>
            <person name="Linton L."/>
            <person name="McEwan P."/>
            <person name="McKernan K."/>
            <person name="Talamas J."/>
            <person name="Tirrell A."/>
            <person name="Ye W."/>
            <person name="Zimmer A."/>
            <person name="Barber R.D."/>
            <person name="Cann I."/>
            <person name="Graham D.E."/>
            <person name="Grahame D.A."/>
            <person name="Guss A."/>
            <person name="Hedderich R."/>
            <person name="Ingram-Smith C."/>
            <person name="Kuettner C.H."/>
            <person name="Krzycki J.A."/>
            <person name="Leigh J.A."/>
            <person name="Li W."/>
            <person name="Liu J."/>
            <person name="Mukhopadhyay B."/>
            <person name="Reeve J.N."/>
            <person name="Smith K."/>
            <person name="Springer T.A."/>
            <person name="Umayam L.A."/>
            <person name="White O."/>
            <person name="White R.H."/>
            <person name="de Macario E.C."/>
            <person name="Ferry J.G."/>
            <person name="Jarrell K.F."/>
            <person name="Jing H."/>
            <person name="Macario A.J.L."/>
            <person name="Paulsen I."/>
            <person name="Pritchett M."/>
            <person name="Sowers K.R."/>
            <person name="Swanson R.V."/>
            <person name="Zinder S.H."/>
            <person name="Lander E."/>
            <person name="Metcalf W.W."/>
            <person name="Birren B."/>
        </authorList>
    </citation>
    <scope>NUCLEOTIDE SEQUENCE [LARGE SCALE GENOMIC DNA]</scope>
    <source>
        <strain evidence="4">ATCC 35395 / DSM 2834 / JCM 12185 / C2A</strain>
    </source>
</reference>
<dbReference type="SUPFAM" id="SSF55136">
    <property type="entry name" value="Probable bacterial effector-binding domain"/>
    <property type="match status" value="1"/>
</dbReference>
<evidence type="ECO:0000313" key="4">
    <source>
        <dbReference type="Proteomes" id="UP000002487"/>
    </source>
</evidence>
<dbReference type="EMBL" id="AE010299">
    <property type="protein sequence ID" value="AAM04173.1"/>
    <property type="molecule type" value="Genomic_DNA"/>
</dbReference>
<keyword evidence="4" id="KW-1185">Reference proteome</keyword>
<dbReference type="EnsemblBacteria" id="AAM04173">
    <property type="protein sequence ID" value="AAM04173"/>
    <property type="gene ID" value="MA_0733"/>
</dbReference>
<accession>Q8TSR2</accession>
<protein>
    <recommendedName>
        <fullName evidence="2">GyrI-like small molecule binding domain-containing protein</fullName>
    </recommendedName>
</protein>
<feature type="region of interest" description="Disordered" evidence="1">
    <location>
        <begin position="51"/>
        <end position="70"/>
    </location>
</feature>
<name>Q8TSR2_METAC</name>
<evidence type="ECO:0000259" key="2">
    <source>
        <dbReference type="Pfam" id="PF06445"/>
    </source>
</evidence>
<feature type="domain" description="GyrI-like small molecule binding" evidence="2">
    <location>
        <begin position="3"/>
        <end position="68"/>
    </location>
</feature>
<dbReference type="InParanoid" id="Q8TSR2"/>
<dbReference type="Pfam" id="PF06445">
    <property type="entry name" value="GyrI-like"/>
    <property type="match status" value="1"/>
</dbReference>
<dbReference type="KEGG" id="mac:MA_0733"/>
<dbReference type="InterPro" id="IPR011256">
    <property type="entry name" value="Reg_factor_effector_dom_sf"/>
</dbReference>
<gene>
    <name evidence="3" type="ordered locus">MA_0733</name>
</gene>
<dbReference type="STRING" id="188937.MA_0733"/>
<dbReference type="Proteomes" id="UP000002487">
    <property type="component" value="Chromosome"/>
</dbReference>
<dbReference type="AlphaFoldDB" id="Q8TSR2"/>